<feature type="compositionally biased region" description="Basic and acidic residues" evidence="1">
    <location>
        <begin position="108"/>
        <end position="126"/>
    </location>
</feature>
<feature type="region of interest" description="Disordered" evidence="1">
    <location>
        <begin position="107"/>
        <end position="162"/>
    </location>
</feature>
<dbReference type="AlphaFoldDB" id="A0AA37HGR3"/>
<feature type="domain" description="Nuclease associated modular" evidence="2">
    <location>
        <begin position="143"/>
        <end position="159"/>
    </location>
</feature>
<dbReference type="GO" id="GO:0003677">
    <property type="term" value="F:DNA binding"/>
    <property type="evidence" value="ECO:0007669"/>
    <property type="project" value="InterPro"/>
</dbReference>
<dbReference type="Proteomes" id="UP001055286">
    <property type="component" value="Unassembled WGS sequence"/>
</dbReference>
<dbReference type="SMART" id="SM00496">
    <property type="entry name" value="IENR2"/>
    <property type="match status" value="3"/>
</dbReference>
<dbReference type="InterPro" id="IPR003611">
    <property type="entry name" value="NUMOD3"/>
</dbReference>
<evidence type="ECO:0000259" key="2">
    <source>
        <dbReference type="SMART" id="SM00496"/>
    </source>
</evidence>
<accession>A0AA37HGR3</accession>
<feature type="domain" description="Nuclease associated modular" evidence="2">
    <location>
        <begin position="109"/>
        <end position="125"/>
    </location>
</feature>
<evidence type="ECO:0000256" key="1">
    <source>
        <dbReference type="SAM" id="MobiDB-lite"/>
    </source>
</evidence>
<dbReference type="RefSeq" id="WP_238192988.1">
    <property type="nucleotide sequence ID" value="NZ_BPQJ01000042.1"/>
</dbReference>
<feature type="domain" description="Nuclease associated modular" evidence="2">
    <location>
        <begin position="126"/>
        <end position="142"/>
    </location>
</feature>
<evidence type="ECO:0000313" key="3">
    <source>
        <dbReference type="EMBL" id="GJD65568.1"/>
    </source>
</evidence>
<name>A0AA37HGR3_9HYPH</name>
<evidence type="ECO:0000313" key="4">
    <source>
        <dbReference type="Proteomes" id="UP001055286"/>
    </source>
</evidence>
<dbReference type="EMBL" id="BPQJ01000042">
    <property type="protein sequence ID" value="GJD65568.1"/>
    <property type="molecule type" value="Genomic_DNA"/>
</dbReference>
<sequence>MTQFKSKRDQELEKFLQRLHGKSKAYQEKKGRRFEITWEEYLTMWKRKPRFYYDLRSRIFIDPVNFIRSDLGYVLSWIDKDAFMGGICTIHTMEIKTRKMSKRVCHMRSGDTHSKESKDKIRDARIGKKHSRDTKEAISASLSGTPKSAEAKKNMSEAASKRWAKVREDKAAAMAAMLGSHSRLPNVVASCS</sequence>
<protein>
    <recommendedName>
        <fullName evidence="2">Nuclease associated modular domain-containing protein</fullName>
    </recommendedName>
</protein>
<keyword evidence="4" id="KW-1185">Reference proteome</keyword>
<gene>
    <name evidence="3" type="ORF">MPEAHAMD_5763</name>
</gene>
<organism evidence="3 4">
    <name type="scientific">Methylobacterium frigidaeris</name>
    <dbReference type="NCBI Taxonomy" id="2038277"/>
    <lineage>
        <taxon>Bacteria</taxon>
        <taxon>Pseudomonadati</taxon>
        <taxon>Pseudomonadota</taxon>
        <taxon>Alphaproteobacteria</taxon>
        <taxon>Hyphomicrobiales</taxon>
        <taxon>Methylobacteriaceae</taxon>
        <taxon>Methylobacterium</taxon>
    </lineage>
</organism>
<reference evidence="3" key="1">
    <citation type="journal article" date="2016" name="Front. Microbiol.">
        <title>Genome Sequence of the Piezophilic, Mesophilic Sulfate-Reducing Bacterium Desulfovibrio indicus J2T.</title>
        <authorList>
            <person name="Cao J."/>
            <person name="Maignien L."/>
            <person name="Shao Z."/>
            <person name="Alain K."/>
            <person name="Jebbar M."/>
        </authorList>
    </citation>
    <scope>NUCLEOTIDE SEQUENCE</scope>
    <source>
        <strain evidence="3">JCM 32048</strain>
    </source>
</reference>
<proteinExistence type="predicted"/>
<reference evidence="3" key="2">
    <citation type="submission" date="2021-08" db="EMBL/GenBank/DDBJ databases">
        <authorList>
            <person name="Tani A."/>
            <person name="Ola A."/>
            <person name="Ogura Y."/>
            <person name="Katsura K."/>
            <person name="Hayashi T."/>
        </authorList>
    </citation>
    <scope>NUCLEOTIDE SEQUENCE</scope>
    <source>
        <strain evidence="3">JCM 32048</strain>
    </source>
</reference>
<comment type="caution">
    <text evidence="3">The sequence shown here is derived from an EMBL/GenBank/DDBJ whole genome shotgun (WGS) entry which is preliminary data.</text>
</comment>